<name>A0A4R5Q0R5_9PROT</name>
<accession>A0A4R5Q0R5</accession>
<evidence type="ECO:0000313" key="3">
    <source>
        <dbReference type="EMBL" id="TDH56256.1"/>
    </source>
</evidence>
<protein>
    <submittedName>
        <fullName evidence="3">IS66 family transposase</fullName>
    </submittedName>
</protein>
<dbReference type="PANTHER" id="PTHR33678">
    <property type="entry name" value="BLL1576 PROTEIN"/>
    <property type="match status" value="1"/>
</dbReference>
<comment type="caution">
    <text evidence="3">The sequence shown here is derived from an EMBL/GenBank/DDBJ whole genome shotgun (WGS) entry which is preliminary data.</text>
</comment>
<keyword evidence="4" id="KW-1185">Reference proteome</keyword>
<dbReference type="AlphaFoldDB" id="A0A4R5Q0R5"/>
<evidence type="ECO:0000256" key="1">
    <source>
        <dbReference type="SAM" id="MobiDB-lite"/>
    </source>
</evidence>
<dbReference type="Proteomes" id="UP000295096">
    <property type="component" value="Unassembled WGS sequence"/>
</dbReference>
<dbReference type="EMBL" id="SMSJ01000257">
    <property type="protein sequence ID" value="TDH56256.1"/>
    <property type="molecule type" value="Genomic_DNA"/>
</dbReference>
<dbReference type="InterPro" id="IPR004291">
    <property type="entry name" value="Transposase_IS66_central"/>
</dbReference>
<evidence type="ECO:0000259" key="2">
    <source>
        <dbReference type="Pfam" id="PF03050"/>
    </source>
</evidence>
<dbReference type="InterPro" id="IPR052344">
    <property type="entry name" value="Transposase-related"/>
</dbReference>
<dbReference type="PANTHER" id="PTHR33678:SF2">
    <property type="match status" value="1"/>
</dbReference>
<dbReference type="Pfam" id="PF03050">
    <property type="entry name" value="DDE_Tnp_IS66"/>
    <property type="match status" value="1"/>
</dbReference>
<sequence>MDRLPALSSLSHNEKDALIHALWAQVQALTAQVGILTARVAELEAKLRLPPKTPDNSSLPPSQGKKPNRDDKPARQGPRQGSLGRKGGGRLLAEVADETVTARPSCCAQCEAALTEADLTLASRFDKVDLPKVVPVVTRVERYAGHCRCCGGTTLAPLPEGLEPGTPFSLNIVALAMYLRFVHHVSYRRLSRLMLELFGLAISEGALDAAFQRGKPRFDAETAAILARLRRARVVCSDETGVRIDGRTCWNWVFQNNEVVIHVVRRSRGAGVVAEVMDGHRPAIWVSDLYSAQRGHAEAWQICLAHQLRDCRYAAEAGDIIFAPRMKALLLRAAVLARRHRGLAESTRREYRRRLEHALDAVMALAPTNRHGQRLRKRYGKLREHLFTFLDHPDVTADNNGSERELRPTATYRKVTGGFRSTWGADLYAAVRSVIGTATRRSTDAYQAIRATLQGQSILAPG</sequence>
<gene>
    <name evidence="3" type="ORF">E2C06_36400</name>
</gene>
<evidence type="ECO:0000313" key="4">
    <source>
        <dbReference type="Proteomes" id="UP000295096"/>
    </source>
</evidence>
<reference evidence="3 4" key="1">
    <citation type="journal article" date="2016" name="J. Microbiol.">
        <title>Dankookia rubra gen. nov., sp. nov., an alphaproteobacterium isolated from sediment of a shallow stream.</title>
        <authorList>
            <person name="Kim W.H."/>
            <person name="Kim D.H."/>
            <person name="Kang K."/>
            <person name="Ahn T.Y."/>
        </authorList>
    </citation>
    <scope>NUCLEOTIDE SEQUENCE [LARGE SCALE GENOMIC DNA]</scope>
    <source>
        <strain evidence="3 4">JCM30602</strain>
    </source>
</reference>
<dbReference type="NCBIfam" id="NF033517">
    <property type="entry name" value="transpos_IS66"/>
    <property type="match status" value="1"/>
</dbReference>
<dbReference type="OrthoDB" id="7244131at2"/>
<feature type="region of interest" description="Disordered" evidence="1">
    <location>
        <begin position="47"/>
        <end position="88"/>
    </location>
</feature>
<organism evidence="3 4">
    <name type="scientific">Dankookia rubra</name>
    <dbReference type="NCBI Taxonomy" id="1442381"/>
    <lineage>
        <taxon>Bacteria</taxon>
        <taxon>Pseudomonadati</taxon>
        <taxon>Pseudomonadota</taxon>
        <taxon>Alphaproteobacteria</taxon>
        <taxon>Acetobacterales</taxon>
        <taxon>Roseomonadaceae</taxon>
        <taxon>Dankookia</taxon>
    </lineage>
</organism>
<feature type="domain" description="Transposase IS66 central" evidence="2">
    <location>
        <begin position="168"/>
        <end position="426"/>
    </location>
</feature>
<proteinExistence type="predicted"/>
<dbReference type="RefSeq" id="WP_133293375.1">
    <property type="nucleotide sequence ID" value="NZ_SMSJ01000257.1"/>
</dbReference>